<comment type="caution">
    <text evidence="1">The sequence shown here is derived from an EMBL/GenBank/DDBJ whole genome shotgun (WGS) entry which is preliminary data.</text>
</comment>
<dbReference type="RefSeq" id="WP_042748605.1">
    <property type="nucleotide sequence ID" value="NZ_AZSI01000105.1"/>
</dbReference>
<evidence type="ECO:0000313" key="1">
    <source>
        <dbReference type="EMBL" id="KEY61844.1"/>
    </source>
</evidence>
<accession>A0A084A965</accession>
<proteinExistence type="predicted"/>
<dbReference type="Pfam" id="PF06042">
    <property type="entry name" value="NTP_transf_6"/>
    <property type="match status" value="1"/>
</dbReference>
<dbReference type="Proteomes" id="UP000028401">
    <property type="component" value="Unassembled WGS sequence"/>
</dbReference>
<dbReference type="AlphaFoldDB" id="A0A084A965"/>
<sequence length="192" mass="22725">MNREKELLDILTKNSDLMMILDEISELKLSNWYVAAGSVFQSVWNYLDKNDLMTNVHDIDLVYFDDQISFIDSVSNDKQLEKSLSEKFPYRFDVHNEAYMHLWQNSKKIPYENTENAIERWIATVHAIGISGNSDQFTIFAPYGLDDIFTKTIRPIYHKDNNQELYENKVAKWQERFSDLNIIKRTELKVNK</sequence>
<dbReference type="EMBL" id="AZSI01000105">
    <property type="protein sequence ID" value="KEY61844.1"/>
    <property type="molecule type" value="Genomic_DNA"/>
</dbReference>
<organism evidence="1 2">
    <name type="scientific">Lactococcus cremoris subsp. cremoris GE214</name>
    <dbReference type="NCBI Taxonomy" id="1415168"/>
    <lineage>
        <taxon>Bacteria</taxon>
        <taxon>Bacillati</taxon>
        <taxon>Bacillota</taxon>
        <taxon>Bacilli</taxon>
        <taxon>Lactobacillales</taxon>
        <taxon>Streptococcaceae</taxon>
        <taxon>Lactococcus</taxon>
        <taxon>Lactococcus cremoris subsp. cremoris</taxon>
    </lineage>
</organism>
<name>A0A084A965_LACLC</name>
<evidence type="ECO:0000313" key="2">
    <source>
        <dbReference type="Proteomes" id="UP000028401"/>
    </source>
</evidence>
<dbReference type="PATRIC" id="fig|1415168.3.peg.2032"/>
<dbReference type="PANTHER" id="PTHR39166">
    <property type="entry name" value="BLL1166 PROTEIN"/>
    <property type="match status" value="1"/>
</dbReference>
<dbReference type="InterPro" id="IPR009267">
    <property type="entry name" value="NTP_transf_6"/>
</dbReference>
<dbReference type="PANTHER" id="PTHR39166:SF1">
    <property type="entry name" value="BLL1166 PROTEIN"/>
    <property type="match status" value="1"/>
</dbReference>
<evidence type="ECO:0008006" key="3">
    <source>
        <dbReference type="Google" id="ProtNLM"/>
    </source>
</evidence>
<protein>
    <recommendedName>
        <fullName evidence="3">Nucleotidyltransferase family protein</fullName>
    </recommendedName>
</protein>
<reference evidence="1 2" key="1">
    <citation type="submission" date="2014-06" db="EMBL/GenBank/DDBJ databases">
        <title>Draft genome sequence of the putrescine producing strain Lactococcus lactis subsp cremoris GE214.</title>
        <authorList>
            <person name="Ladero V."/>
            <person name="Linares D.M."/>
            <person name="del Rio B."/>
            <person name="Mayo B."/>
            <person name="Martin M.C."/>
            <person name="Fernandez M."/>
            <person name="Alvarez M.A."/>
        </authorList>
    </citation>
    <scope>NUCLEOTIDE SEQUENCE [LARGE SCALE GENOMIC DNA]</scope>
    <source>
        <strain evidence="1 2">GE214</strain>
    </source>
</reference>
<gene>
    <name evidence="1" type="ORF">U725_01959</name>
</gene>